<dbReference type="CDD" id="cd00093">
    <property type="entry name" value="HTH_XRE"/>
    <property type="match status" value="1"/>
</dbReference>
<dbReference type="InterPro" id="IPR001387">
    <property type="entry name" value="Cro/C1-type_HTH"/>
</dbReference>
<evidence type="ECO:0000313" key="1">
    <source>
        <dbReference type="EMBL" id="TCO34435.1"/>
    </source>
</evidence>
<evidence type="ECO:0000313" key="2">
    <source>
        <dbReference type="Proteomes" id="UP000294508"/>
    </source>
</evidence>
<dbReference type="RefSeq" id="WP_158441107.1">
    <property type="nucleotide sequence ID" value="NZ_SLWN01000002.1"/>
</dbReference>
<dbReference type="Proteomes" id="UP000294508">
    <property type="component" value="Unassembled WGS sequence"/>
</dbReference>
<dbReference type="Pfam" id="PF13560">
    <property type="entry name" value="HTH_31"/>
    <property type="match status" value="1"/>
</dbReference>
<dbReference type="GO" id="GO:0003677">
    <property type="term" value="F:DNA binding"/>
    <property type="evidence" value="ECO:0007669"/>
    <property type="project" value="InterPro"/>
</dbReference>
<dbReference type="Gene3D" id="1.10.260.40">
    <property type="entry name" value="lambda repressor-like DNA-binding domains"/>
    <property type="match status" value="1"/>
</dbReference>
<sequence>MDIRTPGDLGAVARGRRRALRLSQTKVAEAAGVSRVWLAEFENGKPTVELGRVLSVLLTLDLIVDVSAPGEPVAGAATELDLDSLMEEYNRGAE</sequence>
<dbReference type="AlphaFoldDB" id="A0A4R2HWK1"/>
<comment type="caution">
    <text evidence="1">The sequence shown here is derived from an EMBL/GenBank/DDBJ whole genome shotgun (WGS) entry which is preliminary data.</text>
</comment>
<name>A0A4R2HWK1_9ACTN</name>
<protein>
    <submittedName>
        <fullName evidence="1">Helix-turn-helix protein</fullName>
    </submittedName>
</protein>
<dbReference type="OrthoDB" id="4557883at2"/>
<keyword evidence="2" id="KW-1185">Reference proteome</keyword>
<organism evidence="1 2">
    <name type="scientific">Kribbella steppae</name>
    <dbReference type="NCBI Taxonomy" id="2512223"/>
    <lineage>
        <taxon>Bacteria</taxon>
        <taxon>Bacillati</taxon>
        <taxon>Actinomycetota</taxon>
        <taxon>Actinomycetes</taxon>
        <taxon>Propionibacteriales</taxon>
        <taxon>Kribbellaceae</taxon>
        <taxon>Kribbella</taxon>
    </lineage>
</organism>
<dbReference type="InterPro" id="IPR010982">
    <property type="entry name" value="Lambda_DNA-bd_dom_sf"/>
</dbReference>
<accession>A0A4R2HWK1</accession>
<dbReference type="EMBL" id="SLWN01000002">
    <property type="protein sequence ID" value="TCO34435.1"/>
    <property type="molecule type" value="Genomic_DNA"/>
</dbReference>
<reference evidence="1 2" key="1">
    <citation type="journal article" date="2015" name="Stand. Genomic Sci.">
        <title>Genomic Encyclopedia of Bacterial and Archaeal Type Strains, Phase III: the genomes of soil and plant-associated and newly described type strains.</title>
        <authorList>
            <person name="Whitman W.B."/>
            <person name="Woyke T."/>
            <person name="Klenk H.P."/>
            <person name="Zhou Y."/>
            <person name="Lilburn T.G."/>
            <person name="Beck B.J."/>
            <person name="De Vos P."/>
            <person name="Vandamme P."/>
            <person name="Eisen J.A."/>
            <person name="Garrity G."/>
            <person name="Hugenholtz P."/>
            <person name="Kyrpides N.C."/>
        </authorList>
    </citation>
    <scope>NUCLEOTIDE SEQUENCE [LARGE SCALE GENOMIC DNA]</scope>
    <source>
        <strain evidence="1 2">VKM Ac-2572</strain>
    </source>
</reference>
<dbReference type="SUPFAM" id="SSF47413">
    <property type="entry name" value="lambda repressor-like DNA-binding domains"/>
    <property type="match status" value="1"/>
</dbReference>
<proteinExistence type="predicted"/>
<gene>
    <name evidence="1" type="ORF">EV652_102501</name>
</gene>